<gene>
    <name evidence="1" type="ORF">IEO21_10020</name>
</gene>
<evidence type="ECO:0000313" key="2">
    <source>
        <dbReference type="Proteomes" id="UP000639403"/>
    </source>
</evidence>
<dbReference type="AlphaFoldDB" id="A0A8H7NTM1"/>
<dbReference type="Proteomes" id="UP000639403">
    <property type="component" value="Unassembled WGS sequence"/>
</dbReference>
<proteinExistence type="predicted"/>
<organism evidence="1 2">
    <name type="scientific">Rhodonia placenta</name>
    <dbReference type="NCBI Taxonomy" id="104341"/>
    <lineage>
        <taxon>Eukaryota</taxon>
        <taxon>Fungi</taxon>
        <taxon>Dikarya</taxon>
        <taxon>Basidiomycota</taxon>
        <taxon>Agaricomycotina</taxon>
        <taxon>Agaricomycetes</taxon>
        <taxon>Polyporales</taxon>
        <taxon>Adustoporiaceae</taxon>
        <taxon>Rhodonia</taxon>
    </lineage>
</organism>
<reference evidence="1" key="1">
    <citation type="submission" date="2020-11" db="EMBL/GenBank/DDBJ databases">
        <authorList>
            <person name="Koelle M."/>
            <person name="Horta M.A.C."/>
            <person name="Nowrousian M."/>
            <person name="Ohm R.A."/>
            <person name="Benz P."/>
            <person name="Pilgard A."/>
        </authorList>
    </citation>
    <scope>NUCLEOTIDE SEQUENCE</scope>
    <source>
        <strain evidence="1">FPRL280</strain>
    </source>
</reference>
<evidence type="ECO:0000313" key="1">
    <source>
        <dbReference type="EMBL" id="KAF9801893.1"/>
    </source>
</evidence>
<dbReference type="EMBL" id="JADOXO010000626">
    <property type="protein sequence ID" value="KAF9801893.1"/>
    <property type="molecule type" value="Genomic_DNA"/>
</dbReference>
<protein>
    <submittedName>
        <fullName evidence="1">Uncharacterized protein</fullName>
    </submittedName>
</protein>
<sequence>MTYSWSADFETFTESCTVEMCTENLLIHWKEQDVVDISCSPAASTASSSPAPHLGLAGH</sequence>
<accession>A0A8H7NTM1</accession>
<reference evidence="1" key="2">
    <citation type="journal article" name="Front. Microbiol.">
        <title>Degradative Capacity of Two Strains of Rhodonia placenta: From Phenotype to Genotype.</title>
        <authorList>
            <person name="Kolle M."/>
            <person name="Horta M.A.C."/>
            <person name="Nowrousian M."/>
            <person name="Ohm R.A."/>
            <person name="Benz J.P."/>
            <person name="Pilgard A."/>
        </authorList>
    </citation>
    <scope>NUCLEOTIDE SEQUENCE</scope>
    <source>
        <strain evidence="1">FPRL280</strain>
    </source>
</reference>
<name>A0A8H7NTM1_9APHY</name>
<comment type="caution">
    <text evidence="1">The sequence shown here is derived from an EMBL/GenBank/DDBJ whole genome shotgun (WGS) entry which is preliminary data.</text>
</comment>